<gene>
    <name evidence="1" type="ORF">TBIB3V08_LOCUS7071</name>
</gene>
<dbReference type="EMBL" id="OD566810">
    <property type="protein sequence ID" value="CAD7444705.1"/>
    <property type="molecule type" value="Genomic_DNA"/>
</dbReference>
<dbReference type="AlphaFoldDB" id="A0A7R9F138"/>
<dbReference type="InterPro" id="IPR042172">
    <property type="entry name" value="Adenosylhomocyst_ase-like_sf"/>
</dbReference>
<proteinExistence type="predicted"/>
<dbReference type="SUPFAM" id="SSF52283">
    <property type="entry name" value="Formate/glycerate dehydrogenase catalytic domain-like"/>
    <property type="match status" value="1"/>
</dbReference>
<dbReference type="Gene3D" id="3.40.50.1480">
    <property type="entry name" value="Adenosylhomocysteinase-like"/>
    <property type="match status" value="1"/>
</dbReference>
<name>A0A7R9F138_9NEOP</name>
<dbReference type="InterPro" id="IPR000043">
    <property type="entry name" value="Adenosylhomocysteinase-like"/>
</dbReference>
<dbReference type="Pfam" id="PF05221">
    <property type="entry name" value="AdoHcyase"/>
    <property type="match status" value="1"/>
</dbReference>
<organism evidence="1">
    <name type="scientific">Timema bartmani</name>
    <dbReference type="NCBI Taxonomy" id="61472"/>
    <lineage>
        <taxon>Eukaryota</taxon>
        <taxon>Metazoa</taxon>
        <taxon>Ecdysozoa</taxon>
        <taxon>Arthropoda</taxon>
        <taxon>Hexapoda</taxon>
        <taxon>Insecta</taxon>
        <taxon>Pterygota</taxon>
        <taxon>Neoptera</taxon>
        <taxon>Polyneoptera</taxon>
        <taxon>Phasmatodea</taxon>
        <taxon>Timematodea</taxon>
        <taxon>Timematoidea</taxon>
        <taxon>Timematidae</taxon>
        <taxon>Timema</taxon>
    </lineage>
</organism>
<sequence length="128" mass="14646">MECENDEDCNIEIADSDDEDEGWAKDMYTPILIPVLKDSSSPTERSPFNLKTVSLVLIETLAELGAQVRWAACNIYSTQAWKQGRDCLVLWKKGGGRFLAREINKGLKVRSVVTHSWRLVPYKWDIDR</sequence>
<accession>A0A7R9F138</accession>
<evidence type="ECO:0000313" key="1">
    <source>
        <dbReference type="EMBL" id="CAD7444705.1"/>
    </source>
</evidence>
<reference evidence="1" key="1">
    <citation type="submission" date="2020-11" db="EMBL/GenBank/DDBJ databases">
        <authorList>
            <person name="Tran Van P."/>
        </authorList>
    </citation>
    <scope>NUCLEOTIDE SEQUENCE</scope>
</reference>
<protein>
    <submittedName>
        <fullName evidence="1">Uncharacterized protein</fullName>
    </submittedName>
</protein>